<evidence type="ECO:0000313" key="5">
    <source>
        <dbReference type="Proteomes" id="UP000029867"/>
    </source>
</evidence>
<dbReference type="Proteomes" id="UP000189274">
    <property type="component" value="Unassembled WGS sequence"/>
</dbReference>
<reference evidence="1 8" key="6">
    <citation type="submission" date="2018-06" db="EMBL/GenBank/DDBJ databases">
        <title>Population genomics shows no distinction between pathogenic Candida krusei and environmental Pichia kudriavzevii: One species, four names.</title>
        <authorList>
            <person name="Douglass A.P."/>
            <person name="Offei B."/>
            <person name="Braun-Galleani S."/>
            <person name="Coughlan A.Y."/>
            <person name="Martos A."/>
            <person name="Ortiz-Merino R.A."/>
            <person name="Byrne K.P."/>
            <person name="Wolfe K.H."/>
        </authorList>
    </citation>
    <scope>NUCLEOTIDE SEQUENCE [LARGE SCALE GENOMIC DNA]</scope>
    <source>
        <strain evidence="1 8">CBS573</strain>
    </source>
</reference>
<sequence>MDEASFAVEKIPTDIQLLLCQLVLDAKSDTTWADIVERINSHPIVTRLHRSDYAGNQIADSNVANFVSKVIIHTLKQEGTMRPRGRKKTKIMDNDDGIDNEKCTDICYYQIPEGTEDNSKNTGNGRHLLQKAISILHQRRIDEIHQQLSHHKKAFAKLLREAESIG</sequence>
<organism evidence="2 5">
    <name type="scientific">Pichia kudriavzevii</name>
    <name type="common">Yeast</name>
    <name type="synonym">Issatchenkia orientalis</name>
    <dbReference type="NCBI Taxonomy" id="4909"/>
    <lineage>
        <taxon>Eukaryota</taxon>
        <taxon>Fungi</taxon>
        <taxon>Dikarya</taxon>
        <taxon>Ascomycota</taxon>
        <taxon>Saccharomycotina</taxon>
        <taxon>Pichiomycetes</taxon>
        <taxon>Pichiales</taxon>
        <taxon>Pichiaceae</taxon>
        <taxon>Pichia</taxon>
    </lineage>
</organism>
<dbReference type="Proteomes" id="UP000029867">
    <property type="component" value="Unassembled WGS sequence"/>
</dbReference>
<reference evidence="6" key="3">
    <citation type="journal article" date="2017" name="Genome Announc.">
        <title>Genome sequences of Cyberlindnera fabianii 65, Pichia kudriavzevii 129, and Saccharomyces cerevisiae 131 isolated from fermented masau fruits in Zimbabwe.</title>
        <authorList>
            <person name="van Rijswijck I.M.H."/>
            <person name="Derks M.F.L."/>
            <person name="Abee T."/>
            <person name="de Ridder D."/>
            <person name="Smid E.J."/>
        </authorList>
    </citation>
    <scope>NUCLEOTIDE SEQUENCE [LARGE SCALE GENOMIC DNA]</scope>
    <source>
        <strain evidence="6">129</strain>
    </source>
</reference>
<reference evidence="5" key="1">
    <citation type="journal article" date="2014" name="Microb. Cell Fact.">
        <title>Exploiting Issatchenkia orientalis SD108 for succinic acid production.</title>
        <authorList>
            <person name="Xiao H."/>
            <person name="Shao Z."/>
            <person name="Jiang Y."/>
            <person name="Dole S."/>
            <person name="Zhao H."/>
        </authorList>
    </citation>
    <scope>NUCLEOTIDE SEQUENCE [LARGE SCALE GENOMIC DNA]</scope>
    <source>
        <strain evidence="5">SD108</strain>
    </source>
</reference>
<dbReference type="VEuPathDB" id="FungiDB:C5L36_0D00295"/>
<proteinExistence type="predicted"/>
<dbReference type="AlphaFoldDB" id="A0A099NVX0"/>
<evidence type="ECO:0000313" key="7">
    <source>
        <dbReference type="Proteomes" id="UP000195871"/>
    </source>
</evidence>
<protein>
    <submittedName>
        <fullName evidence="2">Uncharacterized protein</fullName>
    </submittedName>
</protein>
<gene>
    <name evidence="3" type="ORF">BOH78_4592</name>
    <name evidence="1" type="ORF">C5L36_0D00295</name>
    <name evidence="4" type="ORF">CAS74_001991</name>
    <name evidence="2" type="ORF">JL09_g3929</name>
</gene>
<reference evidence="2" key="2">
    <citation type="submission" date="2014-08" db="EMBL/GenBank/DDBJ databases">
        <title>Exploiting Issatchenkia orientalis SD108 for Succinic Acid Production.</title>
        <authorList>
            <person name="Xiao H."/>
            <person name="Shao Z."/>
            <person name="Jiang Y."/>
            <person name="Dole S."/>
            <person name="Zhao H."/>
        </authorList>
    </citation>
    <scope>NUCLEOTIDE SEQUENCE [LARGE SCALE GENOMIC DNA]</scope>
    <source>
        <strain evidence="2">SD108</strain>
    </source>
</reference>
<reference evidence="3" key="4">
    <citation type="submission" date="2017-01" db="EMBL/GenBank/DDBJ databases">
        <authorList>
            <person name="Mah S.A."/>
            <person name="Swanson W.J."/>
            <person name="Moy G.W."/>
            <person name="Vacquier V.D."/>
        </authorList>
    </citation>
    <scope>NUCLEOTIDE SEQUENCE [LARGE SCALE GENOMIC DNA]</scope>
    <source>
        <strain evidence="3">129</strain>
    </source>
</reference>
<evidence type="ECO:0000313" key="6">
    <source>
        <dbReference type="Proteomes" id="UP000189274"/>
    </source>
</evidence>
<dbReference type="EMBL" id="CP028776">
    <property type="protein sequence ID" value="AWU77290.1"/>
    <property type="molecule type" value="Genomic_DNA"/>
</dbReference>
<dbReference type="Proteomes" id="UP000249293">
    <property type="component" value="Chromosome 4"/>
</dbReference>
<dbReference type="EMBL" id="MQVM01000037">
    <property type="protein sequence ID" value="ONH71329.1"/>
    <property type="molecule type" value="Genomic_DNA"/>
</dbReference>
<keyword evidence="8" id="KW-1185">Reference proteome</keyword>
<reference evidence="4 7" key="5">
    <citation type="submission" date="2017-05" db="EMBL/GenBank/DDBJ databases">
        <title>The Genome Sequence of Candida krusei Ckrusei653.</title>
        <authorList>
            <person name="Cuomo C."/>
            <person name="Forche A."/>
            <person name="Young S."/>
            <person name="Abouelleil A."/>
            <person name="Cao P."/>
            <person name="Chapman S."/>
            <person name="Cusick C."/>
            <person name="Shea T."/>
            <person name="Nusbaum C."/>
            <person name="Birren B."/>
        </authorList>
    </citation>
    <scope>NUCLEOTIDE SEQUENCE [LARGE SCALE GENOMIC DNA]</scope>
    <source>
        <strain evidence="4 7">Ckrusei653</strain>
    </source>
</reference>
<evidence type="ECO:0000313" key="4">
    <source>
        <dbReference type="EMBL" id="OUT22277.1"/>
    </source>
</evidence>
<evidence type="ECO:0000313" key="2">
    <source>
        <dbReference type="EMBL" id="KGK36918.1"/>
    </source>
</evidence>
<evidence type="ECO:0000313" key="1">
    <source>
        <dbReference type="EMBL" id="AWU77290.1"/>
    </source>
</evidence>
<name>A0A099NVX0_PICKU</name>
<dbReference type="EMBL" id="NHMM01000003">
    <property type="protein sequence ID" value="OUT22277.1"/>
    <property type="molecule type" value="Genomic_DNA"/>
</dbReference>
<dbReference type="EMBL" id="JQFK01000049">
    <property type="protein sequence ID" value="KGK36918.1"/>
    <property type="molecule type" value="Genomic_DNA"/>
</dbReference>
<evidence type="ECO:0000313" key="8">
    <source>
        <dbReference type="Proteomes" id="UP000249293"/>
    </source>
</evidence>
<evidence type="ECO:0000313" key="3">
    <source>
        <dbReference type="EMBL" id="ONH71329.1"/>
    </source>
</evidence>
<dbReference type="HOGENOM" id="CLU_1602966_0_0_1"/>
<dbReference type="Proteomes" id="UP000195871">
    <property type="component" value="Unassembled WGS sequence"/>
</dbReference>
<accession>A0A099NVX0</accession>